<feature type="transmembrane region" description="Helical" evidence="1">
    <location>
        <begin position="6"/>
        <end position="31"/>
    </location>
</feature>
<keyword evidence="1" id="KW-0812">Transmembrane</keyword>
<dbReference type="Proteomes" id="UP000245320">
    <property type="component" value="Chromosome 16"/>
</dbReference>
<dbReference type="GO" id="GO:0032230">
    <property type="term" value="P:positive regulation of synaptic transmission, GABAergic"/>
    <property type="evidence" value="ECO:0007669"/>
    <property type="project" value="TreeGrafter"/>
</dbReference>
<keyword evidence="2" id="KW-1185">Reference proteome</keyword>
<dbReference type="Pfam" id="PF14993">
    <property type="entry name" value="Neuropeptide_S"/>
    <property type="match status" value="1"/>
</dbReference>
<evidence type="ECO:0000313" key="3">
    <source>
        <dbReference type="RefSeq" id="XP_033698227.1"/>
    </source>
</evidence>
<organism evidence="2 3">
    <name type="scientific">Tursiops truncatus</name>
    <name type="common">Atlantic bottle-nosed dolphin</name>
    <name type="synonym">Delphinus truncatus</name>
    <dbReference type="NCBI Taxonomy" id="9739"/>
    <lineage>
        <taxon>Eukaryota</taxon>
        <taxon>Metazoa</taxon>
        <taxon>Chordata</taxon>
        <taxon>Craniata</taxon>
        <taxon>Vertebrata</taxon>
        <taxon>Euteleostomi</taxon>
        <taxon>Mammalia</taxon>
        <taxon>Eutheria</taxon>
        <taxon>Laurasiatheria</taxon>
        <taxon>Artiodactyla</taxon>
        <taxon>Whippomorpha</taxon>
        <taxon>Cetacea</taxon>
        <taxon>Odontoceti</taxon>
        <taxon>Delphinidae</taxon>
        <taxon>Tursiops</taxon>
    </lineage>
</organism>
<keyword evidence="1" id="KW-1133">Transmembrane helix</keyword>
<dbReference type="GO" id="GO:0045760">
    <property type="term" value="P:positive regulation of action potential"/>
    <property type="evidence" value="ECO:0007669"/>
    <property type="project" value="TreeGrafter"/>
</dbReference>
<dbReference type="GO" id="GO:0005576">
    <property type="term" value="C:extracellular region"/>
    <property type="evidence" value="ECO:0007669"/>
    <property type="project" value="InterPro"/>
</dbReference>
<accession>A0A6J3Q7X8</accession>
<protein>
    <submittedName>
        <fullName evidence="3">LOW QUALITY PROTEIN: neuropeptide S</fullName>
    </submittedName>
</protein>
<dbReference type="GO" id="GO:0007218">
    <property type="term" value="P:neuropeptide signaling pathway"/>
    <property type="evidence" value="ECO:0007669"/>
    <property type="project" value="UniProtKB-KW"/>
</dbReference>
<evidence type="ECO:0000313" key="2">
    <source>
        <dbReference type="Proteomes" id="UP000245320"/>
    </source>
</evidence>
<dbReference type="InterPro" id="IPR028138">
    <property type="entry name" value="Neuropeptide_S"/>
</dbReference>
<dbReference type="PANTHER" id="PTHR36679">
    <property type="entry name" value="NEUROPEPTIDE S"/>
    <property type="match status" value="1"/>
</dbReference>
<name>A0A6J3Q7X8_TURTR</name>
<dbReference type="GO" id="GO:0051968">
    <property type="term" value="P:positive regulation of synaptic transmission, glutamatergic"/>
    <property type="evidence" value="ECO:0007669"/>
    <property type="project" value="TreeGrafter"/>
</dbReference>
<dbReference type="AlphaFoldDB" id="A0A6J3Q7X8"/>
<keyword evidence="1" id="KW-0472">Membrane</keyword>
<dbReference type="GeneID" id="101332427"/>
<dbReference type="OrthoDB" id="9877592at2759"/>
<dbReference type="PANTHER" id="PTHR36679:SF1">
    <property type="entry name" value="NEUROPEPTIDE S"/>
    <property type="match status" value="1"/>
</dbReference>
<dbReference type="InParanoid" id="A0A6J3Q7X8"/>
<sequence>MGTPCALPIVFFFFSLLCSSLKSSLILFLLISTMHVFCCHLVPSSKVSGKSDCFVILLNSCPMRMDRREGLDFLKPILEKTLMKRSFRNGVGTGMRNTSFQRAKS</sequence>
<reference evidence="3" key="1">
    <citation type="submission" date="2025-08" db="UniProtKB">
        <authorList>
            <consortium name="RefSeq"/>
        </authorList>
    </citation>
    <scope>IDENTIFICATION</scope>
    <source>
        <tissue evidence="3">Spleen</tissue>
    </source>
</reference>
<dbReference type="RefSeq" id="XP_033698227.1">
    <property type="nucleotide sequence ID" value="XM_033842336.1"/>
</dbReference>
<gene>
    <name evidence="3" type="primary">NPS</name>
</gene>
<proteinExistence type="predicted"/>
<dbReference type="FunCoup" id="A0A6J3Q7X8">
    <property type="interactions" value="6"/>
</dbReference>
<evidence type="ECO:0000256" key="1">
    <source>
        <dbReference type="SAM" id="Phobius"/>
    </source>
</evidence>
<dbReference type="CTD" id="594857"/>
<keyword evidence="3" id="KW-0527">Neuropeptide</keyword>